<keyword evidence="4" id="KW-0804">Transcription</keyword>
<dbReference type="GeneID" id="59349030"/>
<dbReference type="RefSeq" id="XP_037215908.1">
    <property type="nucleotide sequence ID" value="XM_037366514.1"/>
</dbReference>
<dbReference type="EMBL" id="JACAZF010000009">
    <property type="protein sequence ID" value="KAF7294545.1"/>
    <property type="molecule type" value="Genomic_DNA"/>
</dbReference>
<proteinExistence type="predicted"/>
<feature type="compositionally biased region" description="Low complexity" evidence="6">
    <location>
        <begin position="509"/>
        <end position="528"/>
    </location>
</feature>
<dbReference type="PANTHER" id="PTHR47338">
    <property type="entry name" value="ZN(II)2CYS6 TRANSCRIPTION FACTOR (EUROFUNG)-RELATED"/>
    <property type="match status" value="1"/>
</dbReference>
<protein>
    <submittedName>
        <fullName evidence="8">Zn(2)-C6 fungal-type domain-containing protein</fullName>
    </submittedName>
</protein>
<keyword evidence="3" id="KW-0805">Transcription regulation</keyword>
<reference evidence="8" key="1">
    <citation type="submission" date="2020-05" db="EMBL/GenBank/DDBJ databases">
        <title>Mycena genomes resolve the evolution of fungal bioluminescence.</title>
        <authorList>
            <person name="Tsai I.J."/>
        </authorList>
    </citation>
    <scope>NUCLEOTIDE SEQUENCE</scope>
    <source>
        <strain evidence="8">171206Taipei</strain>
    </source>
</reference>
<keyword evidence="5" id="KW-0539">Nucleus</keyword>
<keyword evidence="2" id="KW-0479">Metal-binding</keyword>
<dbReference type="CDD" id="cd00067">
    <property type="entry name" value="GAL4"/>
    <property type="match status" value="1"/>
</dbReference>
<accession>A0A8H6S7N7</accession>
<comment type="subcellular location">
    <subcellularLocation>
        <location evidence="1">Nucleus</location>
    </subcellularLocation>
</comment>
<name>A0A8H6S7N7_9AGAR</name>
<gene>
    <name evidence="8" type="ORF">MIND_00991000</name>
</gene>
<dbReference type="OrthoDB" id="2309723at2759"/>
<comment type="caution">
    <text evidence="8">The sequence shown here is derived from an EMBL/GenBank/DDBJ whole genome shotgun (WGS) entry which is preliminary data.</text>
</comment>
<dbReference type="PANTHER" id="PTHR47338:SF29">
    <property type="entry name" value="ZN(2)-C6 FUNGAL-TYPE DOMAIN-CONTAINING PROTEIN"/>
    <property type="match status" value="1"/>
</dbReference>
<keyword evidence="9" id="KW-1185">Reference proteome</keyword>
<evidence type="ECO:0000256" key="5">
    <source>
        <dbReference type="ARBA" id="ARBA00023242"/>
    </source>
</evidence>
<evidence type="ECO:0000256" key="3">
    <source>
        <dbReference type="ARBA" id="ARBA00023015"/>
    </source>
</evidence>
<evidence type="ECO:0000256" key="2">
    <source>
        <dbReference type="ARBA" id="ARBA00022723"/>
    </source>
</evidence>
<dbReference type="InterPro" id="IPR036864">
    <property type="entry name" value="Zn2-C6_fun-type_DNA-bd_sf"/>
</dbReference>
<feature type="region of interest" description="Disordered" evidence="6">
    <location>
        <begin position="102"/>
        <end position="130"/>
    </location>
</feature>
<sequence>MIKDVNVSQTRSRSVLSRPLKRGTACMNCRFLKIVCGPVPFLQQKLTYPLQKCDGIRPTCGPCRKQPKEDQCEYTDGPTRSRTKALEDTVQRLEARLLELERPEANTPSVTLHDPYSTYPQPQNQPSLPLGHRSLPVTPFEGLPRILTPASPISHLDSFSPPPSTTASTPPFGLPGNALSPLGIFDARVVVTPESSVSSGLDFQDVQLWDTLIQNFLPHGPQFGFFLDPQRLISRSASPTSATSFLQRTSPALLHTLCAFGAHLSAPRDRVTEDRFVFRALQATASTTDFATPQILLHTIQAEVLLAYYLWRTGSLLRARVHVNNAASLVIGAGLHRNRSTVLTISESHNSIEHHHISSANDTLDVGERTRAVWAVITLQKLFAISLDGEEAPQETCGLFEHVAVELPWPREVEEYRDIHGLFPNTAGDQTMKKYLGGHDRDGGNDSLNTMLVKATLLLHRTVYMHGQWAAASTPPAQQGVINAFHTVADLATILRSQLPSRYPPNPRRSPSNSSHSSGSSNYSHSPPYGVIPVDERVRLAHAFLDGTTMRLHQLEVVMSGYGYDVANARSACVHSAVEMLKDSQGMSVVSPIMGTLWRWAIGCLSEELQNIRQQQQQPNWSYDYNYENELQTCLQEGFNALRASARDSVYMRRELELAGIRNEMATGIGV</sequence>
<dbReference type="GO" id="GO:0006351">
    <property type="term" value="P:DNA-templated transcription"/>
    <property type="evidence" value="ECO:0007669"/>
    <property type="project" value="InterPro"/>
</dbReference>
<evidence type="ECO:0000256" key="6">
    <source>
        <dbReference type="SAM" id="MobiDB-lite"/>
    </source>
</evidence>
<evidence type="ECO:0000313" key="9">
    <source>
        <dbReference type="Proteomes" id="UP000636479"/>
    </source>
</evidence>
<dbReference type="Gene3D" id="4.10.240.10">
    <property type="entry name" value="Zn(2)-C6 fungal-type DNA-binding domain"/>
    <property type="match status" value="1"/>
</dbReference>
<dbReference type="AlphaFoldDB" id="A0A8H6S7N7"/>
<dbReference type="Pfam" id="PF04082">
    <property type="entry name" value="Fungal_trans"/>
    <property type="match status" value="1"/>
</dbReference>
<evidence type="ECO:0000259" key="7">
    <source>
        <dbReference type="Pfam" id="PF04082"/>
    </source>
</evidence>
<dbReference type="CDD" id="cd12148">
    <property type="entry name" value="fungal_TF_MHR"/>
    <property type="match status" value="1"/>
</dbReference>
<evidence type="ECO:0000313" key="8">
    <source>
        <dbReference type="EMBL" id="KAF7294545.1"/>
    </source>
</evidence>
<dbReference type="GO" id="GO:0008270">
    <property type="term" value="F:zinc ion binding"/>
    <property type="evidence" value="ECO:0007669"/>
    <property type="project" value="InterPro"/>
</dbReference>
<feature type="compositionally biased region" description="Polar residues" evidence="6">
    <location>
        <begin position="118"/>
        <end position="127"/>
    </location>
</feature>
<organism evidence="8 9">
    <name type="scientific">Mycena indigotica</name>
    <dbReference type="NCBI Taxonomy" id="2126181"/>
    <lineage>
        <taxon>Eukaryota</taxon>
        <taxon>Fungi</taxon>
        <taxon>Dikarya</taxon>
        <taxon>Basidiomycota</taxon>
        <taxon>Agaricomycotina</taxon>
        <taxon>Agaricomycetes</taxon>
        <taxon>Agaricomycetidae</taxon>
        <taxon>Agaricales</taxon>
        <taxon>Marasmiineae</taxon>
        <taxon>Mycenaceae</taxon>
        <taxon>Mycena</taxon>
    </lineage>
</organism>
<feature type="region of interest" description="Disordered" evidence="6">
    <location>
        <begin position="499"/>
        <end position="528"/>
    </location>
</feature>
<dbReference type="InterPro" id="IPR050815">
    <property type="entry name" value="TF_fung"/>
</dbReference>
<evidence type="ECO:0000256" key="4">
    <source>
        <dbReference type="ARBA" id="ARBA00023163"/>
    </source>
</evidence>
<dbReference type="GO" id="GO:0000981">
    <property type="term" value="F:DNA-binding transcription factor activity, RNA polymerase II-specific"/>
    <property type="evidence" value="ECO:0007669"/>
    <property type="project" value="InterPro"/>
</dbReference>
<dbReference type="Proteomes" id="UP000636479">
    <property type="component" value="Unassembled WGS sequence"/>
</dbReference>
<dbReference type="GO" id="GO:0003677">
    <property type="term" value="F:DNA binding"/>
    <property type="evidence" value="ECO:0007669"/>
    <property type="project" value="InterPro"/>
</dbReference>
<dbReference type="InterPro" id="IPR001138">
    <property type="entry name" value="Zn2Cys6_DnaBD"/>
</dbReference>
<dbReference type="InterPro" id="IPR007219">
    <property type="entry name" value="XnlR_reg_dom"/>
</dbReference>
<evidence type="ECO:0000256" key="1">
    <source>
        <dbReference type="ARBA" id="ARBA00004123"/>
    </source>
</evidence>
<dbReference type="GO" id="GO:0005634">
    <property type="term" value="C:nucleus"/>
    <property type="evidence" value="ECO:0007669"/>
    <property type="project" value="UniProtKB-SubCell"/>
</dbReference>
<feature type="domain" description="Xylanolytic transcriptional activator regulatory" evidence="7">
    <location>
        <begin position="234"/>
        <end position="384"/>
    </location>
</feature>